<keyword evidence="4" id="KW-0249">Electron transport</keyword>
<evidence type="ECO:0000256" key="7">
    <source>
        <dbReference type="ARBA" id="ARBA00023180"/>
    </source>
</evidence>
<dbReference type="InterPro" id="IPR006593">
    <property type="entry name" value="Cyt_b561/ferric_Rdtase_TM"/>
</dbReference>
<feature type="domain" description="Cytochrome b561" evidence="9">
    <location>
        <begin position="440"/>
        <end position="636"/>
    </location>
</feature>
<evidence type="ECO:0000259" key="9">
    <source>
        <dbReference type="PROSITE" id="PS50939"/>
    </source>
</evidence>
<evidence type="ECO:0000256" key="3">
    <source>
        <dbReference type="ARBA" id="ARBA00022692"/>
    </source>
</evidence>
<reference evidence="11 12" key="1">
    <citation type="journal article" date="2023" name="Sci. Data">
        <title>Genome assembly of the Korean intertidal mud-creeper Batillaria attramentaria.</title>
        <authorList>
            <person name="Patra A.K."/>
            <person name="Ho P.T."/>
            <person name="Jun S."/>
            <person name="Lee S.J."/>
            <person name="Kim Y."/>
            <person name="Won Y.J."/>
        </authorList>
    </citation>
    <scope>NUCLEOTIDE SEQUENCE [LARGE SCALE GENOMIC DNA]</scope>
    <source>
        <strain evidence="11">Wonlab-2016</strain>
    </source>
</reference>
<dbReference type="PROSITE" id="PS50939">
    <property type="entry name" value="CYTOCHROME_B561"/>
    <property type="match status" value="1"/>
</dbReference>
<feature type="transmembrane region" description="Helical" evidence="8">
    <location>
        <begin position="514"/>
        <end position="538"/>
    </location>
</feature>
<keyword evidence="5 8" id="KW-1133">Transmembrane helix</keyword>
<dbReference type="GO" id="GO:0016020">
    <property type="term" value="C:membrane"/>
    <property type="evidence" value="ECO:0007669"/>
    <property type="project" value="UniProtKB-SubCell"/>
</dbReference>
<dbReference type="Pfam" id="PF02014">
    <property type="entry name" value="Reeler"/>
    <property type="match status" value="1"/>
</dbReference>
<comment type="subcellular location">
    <subcellularLocation>
        <location evidence="1">Membrane</location>
    </subcellularLocation>
</comment>
<evidence type="ECO:0000256" key="4">
    <source>
        <dbReference type="ARBA" id="ARBA00022982"/>
    </source>
</evidence>
<keyword evidence="3 8" id="KW-0812">Transmembrane</keyword>
<protein>
    <recommendedName>
        <fullName evidence="13">Ferric-chelate reductase 1</fullName>
    </recommendedName>
</protein>
<feature type="transmembrane region" description="Helical" evidence="8">
    <location>
        <begin position="611"/>
        <end position="630"/>
    </location>
</feature>
<dbReference type="InterPro" id="IPR002861">
    <property type="entry name" value="Reeler_dom"/>
</dbReference>
<dbReference type="InterPro" id="IPR051237">
    <property type="entry name" value="Ferric-chelate_Red/DefProt"/>
</dbReference>
<dbReference type="CDD" id="cd08544">
    <property type="entry name" value="Reeler"/>
    <property type="match status" value="1"/>
</dbReference>
<sequence length="647" mass="71548">LRILRSLTADWHPFGGAMCTRHLSGMAMAIRLVLTTVYLAATVEAFSNGAPFSTCLTMFPKHGPTERQTGVTPFLISLSPTTYRPGTIVTVELTSTDGRPFRGLQVKATRSTGNTESVLGTFVQAPANKTKTFTCEGGYKNMVTHSNMDDVRTVTLSWKAPDNNVGDIVFTATFVENFTVFWTGITSQLHPAPGYTLVPSDIIVSTGHFQTVVVCQEFLGVQTSVSELFPSLTTFPTGLFPSCFLVSRPIQQLPGVEEQADDVDLSTCGSTKGCFLYPRYCSGSNCKAAATYWEDGDYFRFELTAEDSTYVSIGFSDDVLMRTLFTWRLADTSCSMAGQGEDETVICTAYDQVTSVQHGFNPSRHNVRTVRDQLSDLKVRLADGRITCSFRRPRVAVTRAVNQSASQYELIIKTYDLHDEYYLMLAWGTVKLGTDVANKHKELPPVTDGKVSLRQFQIHRGSILPVEARIHGSLMVVAWVVFAGLTTAMSRYFKPWLGKRLFSGSNMWFQVHRVTGIITGVITIASVILIFIVVGGFAEKEKKHAIVGLTLASLVVVQVMAGLLRPGKGADARFFFNWGHRILGQCVHILSAVTMYLAFDIRYIPNVMQDFGVAVLTGWVALQIVWTIAFELRRCCAKENCKNDGWN</sequence>
<keyword evidence="6 8" id="KW-0472">Membrane</keyword>
<evidence type="ECO:0000256" key="8">
    <source>
        <dbReference type="SAM" id="Phobius"/>
    </source>
</evidence>
<feature type="transmembrane region" description="Helical" evidence="8">
    <location>
        <begin position="470"/>
        <end position="493"/>
    </location>
</feature>
<feature type="transmembrane region" description="Helical" evidence="8">
    <location>
        <begin position="582"/>
        <end position="599"/>
    </location>
</feature>
<keyword evidence="12" id="KW-1185">Reference proteome</keyword>
<evidence type="ECO:0000313" key="12">
    <source>
        <dbReference type="Proteomes" id="UP001519460"/>
    </source>
</evidence>
<feature type="transmembrane region" description="Helical" evidence="8">
    <location>
        <begin position="544"/>
        <end position="561"/>
    </location>
</feature>
<feature type="domain" description="Reelin" evidence="10">
    <location>
        <begin position="40"/>
        <end position="206"/>
    </location>
</feature>
<evidence type="ECO:0000256" key="6">
    <source>
        <dbReference type="ARBA" id="ARBA00023136"/>
    </source>
</evidence>
<dbReference type="PANTHER" id="PTHR45828:SF45">
    <property type="entry name" value="REELIN DOMAIN-CONTAINING PROTEIN"/>
    <property type="match status" value="1"/>
</dbReference>
<evidence type="ECO:0000256" key="1">
    <source>
        <dbReference type="ARBA" id="ARBA00004370"/>
    </source>
</evidence>
<dbReference type="PANTHER" id="PTHR45828">
    <property type="entry name" value="CYTOCHROME B561/FERRIC REDUCTASE TRANSMEMBRANE"/>
    <property type="match status" value="1"/>
</dbReference>
<dbReference type="Gene3D" id="1.20.120.1770">
    <property type="match status" value="1"/>
</dbReference>
<dbReference type="Gene3D" id="2.60.40.4060">
    <property type="entry name" value="Reeler domain"/>
    <property type="match status" value="1"/>
</dbReference>
<evidence type="ECO:0000256" key="2">
    <source>
        <dbReference type="ARBA" id="ARBA00022448"/>
    </source>
</evidence>
<organism evidence="11 12">
    <name type="scientific">Batillaria attramentaria</name>
    <dbReference type="NCBI Taxonomy" id="370345"/>
    <lineage>
        <taxon>Eukaryota</taxon>
        <taxon>Metazoa</taxon>
        <taxon>Spiralia</taxon>
        <taxon>Lophotrochozoa</taxon>
        <taxon>Mollusca</taxon>
        <taxon>Gastropoda</taxon>
        <taxon>Caenogastropoda</taxon>
        <taxon>Sorbeoconcha</taxon>
        <taxon>Cerithioidea</taxon>
        <taxon>Batillariidae</taxon>
        <taxon>Batillaria</taxon>
    </lineage>
</organism>
<dbReference type="PROSITE" id="PS51019">
    <property type="entry name" value="REELIN"/>
    <property type="match status" value="1"/>
</dbReference>
<keyword evidence="7" id="KW-0325">Glycoprotein</keyword>
<comment type="caution">
    <text evidence="11">The sequence shown here is derived from an EMBL/GenBank/DDBJ whole genome shotgun (WGS) entry which is preliminary data.</text>
</comment>
<evidence type="ECO:0000256" key="5">
    <source>
        <dbReference type="ARBA" id="ARBA00022989"/>
    </source>
</evidence>
<dbReference type="InterPro" id="IPR042307">
    <property type="entry name" value="Reeler_sf"/>
</dbReference>
<keyword evidence="2" id="KW-0813">Transport</keyword>
<gene>
    <name evidence="11" type="ORF">BaRGS_00015574</name>
</gene>
<proteinExistence type="predicted"/>
<feature type="non-terminal residue" evidence="11">
    <location>
        <position position="1"/>
    </location>
</feature>
<name>A0ABD0L1H1_9CAEN</name>
<dbReference type="AlphaFoldDB" id="A0ABD0L1H1"/>
<dbReference type="Proteomes" id="UP001519460">
    <property type="component" value="Unassembled WGS sequence"/>
</dbReference>
<accession>A0ABD0L1H1</accession>
<evidence type="ECO:0008006" key="13">
    <source>
        <dbReference type="Google" id="ProtNLM"/>
    </source>
</evidence>
<evidence type="ECO:0000313" key="11">
    <source>
        <dbReference type="EMBL" id="KAK7493237.1"/>
    </source>
</evidence>
<dbReference type="EMBL" id="JACVVK020000095">
    <property type="protein sequence ID" value="KAK7493237.1"/>
    <property type="molecule type" value="Genomic_DNA"/>
</dbReference>
<evidence type="ECO:0000259" key="10">
    <source>
        <dbReference type="PROSITE" id="PS51019"/>
    </source>
</evidence>
<dbReference type="SMART" id="SM00665">
    <property type="entry name" value="B561"/>
    <property type="match status" value="1"/>
</dbReference>
<dbReference type="CDD" id="cd08760">
    <property type="entry name" value="Cyt_b561_FRRS1_like"/>
    <property type="match status" value="1"/>
</dbReference>